<dbReference type="Proteomes" id="UP000187203">
    <property type="component" value="Unassembled WGS sequence"/>
</dbReference>
<reference evidence="3" key="1">
    <citation type="submission" date="2013-09" db="EMBL/GenBank/DDBJ databases">
        <title>Corchorus olitorius genome sequencing.</title>
        <authorList>
            <person name="Alam M."/>
            <person name="Haque M.S."/>
            <person name="Islam M.S."/>
            <person name="Emdad E.M."/>
            <person name="Islam M.M."/>
            <person name="Ahmed B."/>
            <person name="Halim A."/>
            <person name="Hossen Q.M.M."/>
            <person name="Hossain M.Z."/>
            <person name="Ahmed R."/>
            <person name="Khan M.M."/>
            <person name="Islam R."/>
            <person name="Rashid M.M."/>
            <person name="Khan S.A."/>
            <person name="Rahman M.S."/>
            <person name="Alam M."/>
            <person name="Yahiya A.S."/>
            <person name="Khan M.S."/>
            <person name="Azam M.S."/>
            <person name="Haque T."/>
            <person name="Lashkar M.Z.H."/>
            <person name="Akhand A.I."/>
            <person name="Morshed G."/>
            <person name="Roy S."/>
            <person name="Uddin K.S."/>
            <person name="Rabeya T."/>
            <person name="Hossain A.S."/>
            <person name="Chowdhury A."/>
            <person name="Snigdha A.R."/>
            <person name="Mortoza M.S."/>
            <person name="Matin S.A."/>
            <person name="Hoque S.M.E."/>
            <person name="Islam M.K."/>
            <person name="Roy D.K."/>
            <person name="Haider R."/>
            <person name="Moosa M.M."/>
            <person name="Elias S.M."/>
            <person name="Hasan A.M."/>
            <person name="Jahan S."/>
            <person name="Shafiuddin M."/>
            <person name="Mahmood N."/>
            <person name="Shommy N.S."/>
        </authorList>
    </citation>
    <scope>NUCLEOTIDE SEQUENCE [LARGE SCALE GENOMIC DNA]</scope>
    <source>
        <strain evidence="3">cv. O-4</strain>
    </source>
</reference>
<dbReference type="EMBL" id="AWUE01017174">
    <property type="protein sequence ID" value="OMO88053.1"/>
    <property type="molecule type" value="Genomic_DNA"/>
</dbReference>
<keyword evidence="3" id="KW-1185">Reference proteome</keyword>
<evidence type="ECO:0000256" key="1">
    <source>
        <dbReference type="SAM" id="MobiDB-lite"/>
    </source>
</evidence>
<gene>
    <name evidence="2" type="ORF">COLO4_20486</name>
</gene>
<name>A0A1R3IZR0_9ROSI</name>
<dbReference type="AlphaFoldDB" id="A0A1R3IZR0"/>
<feature type="region of interest" description="Disordered" evidence="1">
    <location>
        <begin position="1"/>
        <end position="22"/>
    </location>
</feature>
<accession>A0A1R3IZR0</accession>
<evidence type="ECO:0000313" key="3">
    <source>
        <dbReference type="Proteomes" id="UP000187203"/>
    </source>
</evidence>
<evidence type="ECO:0000313" key="2">
    <source>
        <dbReference type="EMBL" id="OMO88053.1"/>
    </source>
</evidence>
<proteinExistence type="predicted"/>
<comment type="caution">
    <text evidence="2">The sequence shown here is derived from an EMBL/GenBank/DDBJ whole genome shotgun (WGS) entry which is preliminary data.</text>
</comment>
<sequence>MGVGGLHQHATHGRMGTMEHEGARWGGEAQWADTLRIFFDSPT</sequence>
<protein>
    <submittedName>
        <fullName evidence="2">Uncharacterized protein</fullName>
    </submittedName>
</protein>
<organism evidence="2 3">
    <name type="scientific">Corchorus olitorius</name>
    <dbReference type="NCBI Taxonomy" id="93759"/>
    <lineage>
        <taxon>Eukaryota</taxon>
        <taxon>Viridiplantae</taxon>
        <taxon>Streptophyta</taxon>
        <taxon>Embryophyta</taxon>
        <taxon>Tracheophyta</taxon>
        <taxon>Spermatophyta</taxon>
        <taxon>Magnoliopsida</taxon>
        <taxon>eudicotyledons</taxon>
        <taxon>Gunneridae</taxon>
        <taxon>Pentapetalae</taxon>
        <taxon>rosids</taxon>
        <taxon>malvids</taxon>
        <taxon>Malvales</taxon>
        <taxon>Malvaceae</taxon>
        <taxon>Grewioideae</taxon>
        <taxon>Apeibeae</taxon>
        <taxon>Corchorus</taxon>
    </lineage>
</organism>